<organism evidence="2 3">
    <name type="scientific">Halomonas halophila</name>
    <dbReference type="NCBI Taxonomy" id="29573"/>
    <lineage>
        <taxon>Bacteria</taxon>
        <taxon>Pseudomonadati</taxon>
        <taxon>Pseudomonadota</taxon>
        <taxon>Gammaproteobacteria</taxon>
        <taxon>Oceanospirillales</taxon>
        <taxon>Halomonadaceae</taxon>
        <taxon>Halomonas</taxon>
    </lineage>
</organism>
<dbReference type="RefSeq" id="WP_146910338.1">
    <property type="nucleotide sequence ID" value="NZ_BJUS01000060.1"/>
</dbReference>
<sequence length="75" mass="7795">MSTATATGKKQPIRVFLDAAEYGRYLVQAGTHHVTPSGLGELLIQDGLARLERGDLSALGQGTERPASQGTGANS</sequence>
<dbReference type="Proteomes" id="UP000321121">
    <property type="component" value="Unassembled WGS sequence"/>
</dbReference>
<accession>A0ABQ0U822</accession>
<feature type="region of interest" description="Disordered" evidence="1">
    <location>
        <begin position="55"/>
        <end position="75"/>
    </location>
</feature>
<reference evidence="2 3" key="1">
    <citation type="submission" date="2019-07" db="EMBL/GenBank/DDBJ databases">
        <title>Whole genome shotgun sequence of Halomonas halophila NBRC 102604.</title>
        <authorList>
            <person name="Hosoyama A."/>
            <person name="Uohara A."/>
            <person name="Ohji S."/>
            <person name="Ichikawa N."/>
        </authorList>
    </citation>
    <scope>NUCLEOTIDE SEQUENCE [LARGE SCALE GENOMIC DNA]</scope>
    <source>
        <strain evidence="2 3">NBRC 102604</strain>
    </source>
</reference>
<dbReference type="EMBL" id="BJUS01000060">
    <property type="protein sequence ID" value="GEK74656.1"/>
    <property type="molecule type" value="Genomic_DNA"/>
</dbReference>
<protein>
    <submittedName>
        <fullName evidence="2">Uncharacterized protein</fullName>
    </submittedName>
</protein>
<evidence type="ECO:0000313" key="2">
    <source>
        <dbReference type="EMBL" id="GEK74656.1"/>
    </source>
</evidence>
<name>A0ABQ0U822_9GAMM</name>
<evidence type="ECO:0000256" key="1">
    <source>
        <dbReference type="SAM" id="MobiDB-lite"/>
    </source>
</evidence>
<gene>
    <name evidence="2" type="ORF">HHA04nite_32000</name>
</gene>
<evidence type="ECO:0000313" key="3">
    <source>
        <dbReference type="Proteomes" id="UP000321121"/>
    </source>
</evidence>
<feature type="compositionally biased region" description="Polar residues" evidence="1">
    <location>
        <begin position="66"/>
        <end position="75"/>
    </location>
</feature>
<proteinExistence type="predicted"/>
<keyword evidence="3" id="KW-1185">Reference proteome</keyword>
<comment type="caution">
    <text evidence="2">The sequence shown here is derived from an EMBL/GenBank/DDBJ whole genome shotgun (WGS) entry which is preliminary data.</text>
</comment>